<evidence type="ECO:0000256" key="3">
    <source>
        <dbReference type="ARBA" id="ARBA00022764"/>
    </source>
</evidence>
<comment type="subcellular location">
    <subcellularLocation>
        <location evidence="4">Periplasm</location>
    </subcellularLocation>
</comment>
<dbReference type="Pfam" id="PF03968">
    <property type="entry name" value="LptD_N"/>
    <property type="match status" value="1"/>
</dbReference>
<feature type="compositionally biased region" description="Low complexity" evidence="5">
    <location>
        <begin position="180"/>
        <end position="194"/>
    </location>
</feature>
<dbReference type="PANTHER" id="PTHR36504">
    <property type="entry name" value="LIPOPOLYSACCHARIDE EXPORT SYSTEM PROTEIN LPTA"/>
    <property type="match status" value="1"/>
</dbReference>
<feature type="compositionally biased region" description="Polar residues" evidence="5">
    <location>
        <begin position="201"/>
        <end position="212"/>
    </location>
</feature>
<feature type="signal peptide" evidence="4">
    <location>
        <begin position="1"/>
        <end position="30"/>
    </location>
</feature>
<gene>
    <name evidence="4 7" type="primary">lptA</name>
    <name evidence="7" type="ORF">G3R48_06445</name>
</gene>
<keyword evidence="3 4" id="KW-0574">Periplasm</keyword>
<evidence type="ECO:0000256" key="5">
    <source>
        <dbReference type="SAM" id="MobiDB-lite"/>
    </source>
</evidence>
<comment type="similarity">
    <text evidence="4">Belongs to the LptA family.</text>
</comment>
<dbReference type="InterPro" id="IPR014340">
    <property type="entry name" value="LptA"/>
</dbReference>
<protein>
    <recommendedName>
        <fullName evidence="4">Lipopolysaccharide export system protein LptA</fullName>
    </recommendedName>
</protein>
<dbReference type="NCBIfam" id="TIGR03002">
    <property type="entry name" value="outer_YhbN_LptA"/>
    <property type="match status" value="1"/>
</dbReference>
<feature type="region of interest" description="Disordered" evidence="5">
    <location>
        <begin position="170"/>
        <end position="212"/>
    </location>
</feature>
<comment type="subunit">
    <text evidence="4">Component of the lipopolysaccharide transport and assembly complex.</text>
</comment>
<keyword evidence="8" id="KW-1185">Reference proteome</keyword>
<evidence type="ECO:0000313" key="7">
    <source>
        <dbReference type="EMBL" id="MBR9727624.1"/>
    </source>
</evidence>
<evidence type="ECO:0000259" key="6">
    <source>
        <dbReference type="Pfam" id="PF03968"/>
    </source>
</evidence>
<dbReference type="PANTHER" id="PTHR36504:SF1">
    <property type="entry name" value="LIPOPOLYSACCHARIDE EXPORT SYSTEM PROTEIN LPTA"/>
    <property type="match status" value="1"/>
</dbReference>
<dbReference type="InterPro" id="IPR052037">
    <property type="entry name" value="LPS_export_LptA"/>
</dbReference>
<accession>A0ABS5I0S0</accession>
<comment type="function">
    <text evidence="4">Involved in the assembly of lipopolysaccharide (LPS). Required for the translocation of LPS from the inner membrane to the outer membrane. May form a bridge between the inner membrane and the outer membrane, via interactions with LptC and LptD, thereby facilitating LPS transfer across the periplasm.</text>
</comment>
<evidence type="ECO:0000256" key="2">
    <source>
        <dbReference type="ARBA" id="ARBA00022729"/>
    </source>
</evidence>
<dbReference type="EMBL" id="JAAIKR010000004">
    <property type="protein sequence ID" value="MBR9727624.1"/>
    <property type="molecule type" value="Genomic_DNA"/>
</dbReference>
<keyword evidence="2 4" id="KW-0732">Signal</keyword>
<name>A0ABS5I0S0_9GAMM</name>
<dbReference type="RefSeq" id="WP_153661768.1">
    <property type="nucleotide sequence ID" value="NZ_JAAIKR010000004.1"/>
</dbReference>
<proteinExistence type="inferred from homology"/>
<organism evidence="7 8">
    <name type="scientific">Shewanella intestini</name>
    <dbReference type="NCBI Taxonomy" id="2017544"/>
    <lineage>
        <taxon>Bacteria</taxon>
        <taxon>Pseudomonadati</taxon>
        <taxon>Pseudomonadota</taxon>
        <taxon>Gammaproteobacteria</taxon>
        <taxon>Alteromonadales</taxon>
        <taxon>Shewanellaceae</taxon>
        <taxon>Shewanella</taxon>
    </lineage>
</organism>
<dbReference type="Gene3D" id="2.60.450.10">
    <property type="entry name" value="Lipopolysaccharide (LPS) transport protein A like domain"/>
    <property type="match status" value="1"/>
</dbReference>
<comment type="caution">
    <text evidence="7">The sequence shown here is derived from an EMBL/GenBank/DDBJ whole genome shotgun (WGS) entry which is preliminary data.</text>
</comment>
<reference evidence="7 8" key="1">
    <citation type="submission" date="2020-02" db="EMBL/GenBank/DDBJ databases">
        <title>Shewanella WXL01 sp. nov., a marine bacterium isolated from green algae in Luhuitou Fringing Reef (Northern South China Sea).</title>
        <authorList>
            <person name="Wang X."/>
        </authorList>
    </citation>
    <scope>NUCLEOTIDE SEQUENCE [LARGE SCALE GENOMIC DNA]</scope>
    <source>
        <strain evidence="7 8">MCCC 1A01895</strain>
    </source>
</reference>
<feature type="domain" description="Organic solvent tolerance-like N-terminal" evidence="6">
    <location>
        <begin position="40"/>
        <end position="150"/>
    </location>
</feature>
<sequence precursor="true">MSHVKSNKLSLTTVLLSIALTGLATLPAQAKQGDLQQQVKISAVSQKADIKNNQIIFFGPVNVSQGSININADELRAFTSENSVTKTLVATGTPATFSQELDDGQVGTASASEVRYDLATTTLTLTGNAKLDQAGSQVTGNLIQYNINKQELIAQSKGDGRVITIIQPENFQEQPDDTTENQQNKPQQQPTEQPAKPVTADVSNQNNEQGNQ</sequence>
<evidence type="ECO:0000313" key="8">
    <source>
        <dbReference type="Proteomes" id="UP000811844"/>
    </source>
</evidence>
<dbReference type="Proteomes" id="UP000811844">
    <property type="component" value="Unassembled WGS sequence"/>
</dbReference>
<feature type="chain" id="PRO_5044899498" description="Lipopolysaccharide export system protein LptA" evidence="4">
    <location>
        <begin position="31"/>
        <end position="212"/>
    </location>
</feature>
<evidence type="ECO:0000256" key="4">
    <source>
        <dbReference type="HAMAP-Rule" id="MF_01914"/>
    </source>
</evidence>
<keyword evidence="1 4" id="KW-0813">Transport</keyword>
<evidence type="ECO:0000256" key="1">
    <source>
        <dbReference type="ARBA" id="ARBA00022448"/>
    </source>
</evidence>
<dbReference type="HAMAP" id="MF_01914">
    <property type="entry name" value="LPS_assembly_LptA"/>
    <property type="match status" value="1"/>
</dbReference>
<dbReference type="InterPro" id="IPR005653">
    <property type="entry name" value="OstA-like_N"/>
</dbReference>